<keyword evidence="11" id="KW-0067">ATP-binding</keyword>
<dbReference type="CDD" id="cd00130">
    <property type="entry name" value="PAS"/>
    <property type="match status" value="2"/>
</dbReference>
<dbReference type="PROSITE" id="PS50109">
    <property type="entry name" value="HIS_KIN"/>
    <property type="match status" value="1"/>
</dbReference>
<dbReference type="Pfam" id="PF02518">
    <property type="entry name" value="HATPase_c"/>
    <property type="match status" value="1"/>
</dbReference>
<feature type="transmembrane region" description="Helical" evidence="19">
    <location>
        <begin position="362"/>
        <end position="384"/>
    </location>
</feature>
<dbReference type="PROSITE" id="PS50112">
    <property type="entry name" value="PAS"/>
    <property type="match status" value="2"/>
</dbReference>
<dbReference type="InterPro" id="IPR035965">
    <property type="entry name" value="PAS-like_dom_sf"/>
</dbReference>
<dbReference type="InterPro" id="IPR004358">
    <property type="entry name" value="Sig_transdc_His_kin-like_C"/>
</dbReference>
<evidence type="ECO:0000256" key="7">
    <source>
        <dbReference type="ARBA" id="ARBA00022679"/>
    </source>
</evidence>
<evidence type="ECO:0000256" key="12">
    <source>
        <dbReference type="ARBA" id="ARBA00022989"/>
    </source>
</evidence>
<name>A0AAW9PWA7_9CYAN</name>
<evidence type="ECO:0000259" key="21">
    <source>
        <dbReference type="PROSITE" id="PS50110"/>
    </source>
</evidence>
<keyword evidence="10" id="KW-0418">Kinase</keyword>
<evidence type="ECO:0000256" key="16">
    <source>
        <dbReference type="ARBA" id="ARBA00074306"/>
    </source>
</evidence>
<dbReference type="CDD" id="cd00082">
    <property type="entry name" value="HisKA"/>
    <property type="match status" value="1"/>
</dbReference>
<dbReference type="SUPFAM" id="SSF55874">
    <property type="entry name" value="ATPase domain of HSP90 chaperone/DNA topoisomerase II/histidine kinase"/>
    <property type="match status" value="1"/>
</dbReference>
<dbReference type="PROSITE" id="PS50885">
    <property type="entry name" value="HAMP"/>
    <property type="match status" value="1"/>
</dbReference>
<comment type="similarity">
    <text evidence="3">In the N-terminal section; belongs to the phytochrome family.</text>
</comment>
<dbReference type="Pfam" id="PF02743">
    <property type="entry name" value="dCache_1"/>
    <property type="match status" value="1"/>
</dbReference>
<keyword evidence="12 19" id="KW-1133">Transmembrane helix</keyword>
<dbReference type="GO" id="GO:0000155">
    <property type="term" value="F:phosphorelay sensor kinase activity"/>
    <property type="evidence" value="ECO:0007669"/>
    <property type="project" value="InterPro"/>
</dbReference>
<keyword evidence="15" id="KW-0131">Cell cycle</keyword>
<keyword evidence="8 19" id="KW-0812">Transmembrane</keyword>
<keyword evidence="26" id="KW-1185">Reference proteome</keyword>
<keyword evidence="14 19" id="KW-0472">Membrane</keyword>
<dbReference type="InterPro" id="IPR036097">
    <property type="entry name" value="HisK_dim/P_sf"/>
</dbReference>
<organism evidence="25 26">
    <name type="scientific">Tumidithrix elongata BACA0141</name>
    <dbReference type="NCBI Taxonomy" id="2716417"/>
    <lineage>
        <taxon>Bacteria</taxon>
        <taxon>Bacillati</taxon>
        <taxon>Cyanobacteriota</taxon>
        <taxon>Cyanophyceae</taxon>
        <taxon>Pseudanabaenales</taxon>
        <taxon>Pseudanabaenaceae</taxon>
        <taxon>Tumidithrix</taxon>
        <taxon>Tumidithrix elongata</taxon>
    </lineage>
</organism>
<feature type="domain" description="HAMP" evidence="24">
    <location>
        <begin position="382"/>
        <end position="443"/>
    </location>
</feature>
<evidence type="ECO:0000256" key="18">
    <source>
        <dbReference type="SAM" id="Coils"/>
    </source>
</evidence>
<feature type="modified residue" description="4-aspartylphosphate" evidence="17">
    <location>
        <position position="1035"/>
    </location>
</feature>
<comment type="catalytic activity">
    <reaction evidence="1">
        <text>ATP + protein L-histidine = ADP + protein N-phospho-L-histidine.</text>
        <dbReference type="EC" id="2.7.13.3"/>
    </reaction>
</comment>
<feature type="domain" description="Response regulatory" evidence="21">
    <location>
        <begin position="986"/>
        <end position="1104"/>
    </location>
</feature>
<dbReference type="Pfam" id="PF00512">
    <property type="entry name" value="HisKA"/>
    <property type="match status" value="1"/>
</dbReference>
<dbReference type="EMBL" id="JAZBJZ010000033">
    <property type="protein sequence ID" value="MEE3717116.1"/>
    <property type="molecule type" value="Genomic_DNA"/>
</dbReference>
<evidence type="ECO:0000256" key="10">
    <source>
        <dbReference type="ARBA" id="ARBA00022777"/>
    </source>
</evidence>
<dbReference type="Gene3D" id="6.10.340.10">
    <property type="match status" value="1"/>
</dbReference>
<dbReference type="NCBIfam" id="TIGR00229">
    <property type="entry name" value="sensory_box"/>
    <property type="match status" value="2"/>
</dbReference>
<dbReference type="InterPro" id="IPR001610">
    <property type="entry name" value="PAC"/>
</dbReference>
<dbReference type="Pfam" id="PF00072">
    <property type="entry name" value="Response_reg"/>
    <property type="match status" value="1"/>
</dbReference>
<keyword evidence="7" id="KW-0808">Transferase</keyword>
<dbReference type="SMART" id="SM00091">
    <property type="entry name" value="PAS"/>
    <property type="match status" value="2"/>
</dbReference>
<dbReference type="CDD" id="cd12913">
    <property type="entry name" value="PDC1_MCP_like"/>
    <property type="match status" value="1"/>
</dbReference>
<evidence type="ECO:0000256" key="9">
    <source>
        <dbReference type="ARBA" id="ARBA00022741"/>
    </source>
</evidence>
<evidence type="ECO:0000256" key="14">
    <source>
        <dbReference type="ARBA" id="ARBA00023136"/>
    </source>
</evidence>
<dbReference type="SMART" id="SM00388">
    <property type="entry name" value="HisKA"/>
    <property type="match status" value="1"/>
</dbReference>
<evidence type="ECO:0000313" key="26">
    <source>
        <dbReference type="Proteomes" id="UP001333818"/>
    </source>
</evidence>
<comment type="caution">
    <text evidence="25">The sequence shown here is derived from an EMBL/GenBank/DDBJ whole genome shotgun (WGS) entry which is preliminary data.</text>
</comment>
<dbReference type="FunFam" id="1.10.287.130:FF:000038">
    <property type="entry name" value="Sensory transduction histidine kinase"/>
    <property type="match status" value="1"/>
</dbReference>
<dbReference type="AlphaFoldDB" id="A0AAW9PWA7"/>
<evidence type="ECO:0000256" key="17">
    <source>
        <dbReference type="PROSITE-ProRule" id="PRU00169"/>
    </source>
</evidence>
<dbReference type="SUPFAM" id="SSF55785">
    <property type="entry name" value="PYP-like sensor domain (PAS domain)"/>
    <property type="match status" value="2"/>
</dbReference>
<dbReference type="Gene3D" id="1.10.287.130">
    <property type="match status" value="1"/>
</dbReference>
<evidence type="ECO:0000313" key="25">
    <source>
        <dbReference type="EMBL" id="MEE3717116.1"/>
    </source>
</evidence>
<evidence type="ECO:0000256" key="2">
    <source>
        <dbReference type="ARBA" id="ARBA00004651"/>
    </source>
</evidence>
<dbReference type="EC" id="2.7.13.3" evidence="4"/>
<dbReference type="GO" id="GO:0005524">
    <property type="term" value="F:ATP binding"/>
    <property type="evidence" value="ECO:0007669"/>
    <property type="project" value="UniProtKB-KW"/>
</dbReference>
<dbReference type="RefSeq" id="WP_330483543.1">
    <property type="nucleotide sequence ID" value="NZ_JAZBJZ010000033.1"/>
</dbReference>
<dbReference type="PANTHER" id="PTHR45339">
    <property type="entry name" value="HYBRID SIGNAL TRANSDUCTION HISTIDINE KINASE J"/>
    <property type="match status" value="1"/>
</dbReference>
<dbReference type="InterPro" id="IPR003661">
    <property type="entry name" value="HisK_dim/P_dom"/>
</dbReference>
<evidence type="ECO:0000259" key="22">
    <source>
        <dbReference type="PROSITE" id="PS50112"/>
    </source>
</evidence>
<dbReference type="InterPro" id="IPR011006">
    <property type="entry name" value="CheY-like_superfamily"/>
</dbReference>
<dbReference type="PROSITE" id="PS50110">
    <property type="entry name" value="RESPONSE_REGULATORY"/>
    <property type="match status" value="1"/>
</dbReference>
<dbReference type="PRINTS" id="PR00344">
    <property type="entry name" value="BCTRLSENSOR"/>
</dbReference>
<feature type="domain" description="PAC" evidence="23">
    <location>
        <begin position="667"/>
        <end position="719"/>
    </location>
</feature>
<sequence length="1203" mass="135815">MSHSQTAHEFKPKKLSLRLLLVGPFVLQICVAVGLTGWLSWRNGQQAVNDIASHYRQEVADRIQHHLHTYLETPHFINRLNAGNFQLTQTVETNFQDRAKIERYLWTQLQIFESVTTIHIGTETGEYAAVKRVDGGLLNFDATDRTTQGALNTYAIDAQGDRANLIRVTPNFDPRSRPWYQSALANQGTQTDSSHKLSWSPVYPYYSLPVLAITQAVPLYNKQGKLLGVAAVDLALTDISKFLQGVSQGSTGQTFIMEPSGELIASSGSEKPFLIRNGKTERIRAMESNDPLLLAVAVNMAKDPNNSSQFRGSQKFEFTFANQRQLAQVETFRDRLGLNWLVVVVIPENDFMAEINKNTRTTLLLCLSALLVAIGLGILTSRWITRPIYRLIRASNLLSERFESGQLEEDLPEQATTSENVEELSLLSQAFHQMATQLQRSFKALETTNAQLESRIIERTAELSQSEEKFSKVFLASPNPIAITDYQDGKVIEVNHSFLTSFGFTLEEIVGQTFSELTIWANPTDYADISKTLQKQQVIQNREIEMRVQSKEMRTLLLSAEIIIINNQTCILWDLNDISDRKQLEHDLWKSQQFLDSIIENIPLAVSVMDVNHEFRTVLWNKASEEMFGVSRSDMFWRNINQIFAASKAELFQTGDLEALEQGVMVEVPEVPLRNMPKGDILLRTLKLPIIDNQGVTTYLLCIFEDITERKQAEIALQKAKESAEVANHAKSEFLANMSHELRTPLNGVLGYAQILKRARNLPQQQRDGLDIIQQCGEHLLTLINDVLDLSKIEARRMELYPSEFNLLTFLKGIADIFRIRAEQKGINFIYEVLTDLPIAVRADEQRLRQILINLIGNAVKFTEIGGVAFKVGVVDMREELVTIRFQIDDTGVGIAPDKLEEIFQPFQQSGDRVHMVEGTGLGLAISTKLVEMMNTKLQVKSAQDEGSSFWFELQVPKVSNWVPTEKTPELTLIGFRRPNGQTTCKTIIVDDKPENRSVLANLLAPLGFEIEEASNGAECLEKIATFKPDVIFMDLIMPVMNGYEAIRHLRQSSDPELRNVVVIVSSASVFEYNQKISYEVGCNAFVSKPVRAKTLLDTLKSLLDLEWIYEKYPEAEQPTESVNADLSADDGNRSLKLPSSEVISNLLSLAIIGDVLGIEEMAENLEQSNHSFKPFTNKLRQFTKNFQVRQIQEFLRQCVAEV</sequence>
<dbReference type="Gene3D" id="3.40.50.2300">
    <property type="match status" value="1"/>
</dbReference>
<reference evidence="25" key="1">
    <citation type="submission" date="2024-01" db="EMBL/GenBank/DDBJ databases">
        <title>Bank of Algae and Cyanobacteria of the Azores (BACA) strain genomes.</title>
        <authorList>
            <person name="Luz R."/>
            <person name="Cordeiro R."/>
            <person name="Fonseca A."/>
            <person name="Goncalves V."/>
        </authorList>
    </citation>
    <scope>NUCLEOTIDE SEQUENCE</scope>
    <source>
        <strain evidence="25">BACA0141</strain>
    </source>
</reference>
<dbReference type="Gene3D" id="3.30.565.10">
    <property type="entry name" value="Histidine kinase-like ATPase, C-terminal domain"/>
    <property type="match status" value="1"/>
</dbReference>
<dbReference type="CDD" id="cd16922">
    <property type="entry name" value="HATPase_EvgS-ArcB-TorS-like"/>
    <property type="match status" value="1"/>
</dbReference>
<dbReference type="SUPFAM" id="SSF47384">
    <property type="entry name" value="Homodimeric domain of signal transducing histidine kinase"/>
    <property type="match status" value="1"/>
</dbReference>
<keyword evidence="5" id="KW-1003">Cell membrane</keyword>
<evidence type="ECO:0000259" key="23">
    <source>
        <dbReference type="PROSITE" id="PS50113"/>
    </source>
</evidence>
<dbReference type="Proteomes" id="UP001333818">
    <property type="component" value="Unassembled WGS sequence"/>
</dbReference>
<evidence type="ECO:0000256" key="19">
    <source>
        <dbReference type="SAM" id="Phobius"/>
    </source>
</evidence>
<dbReference type="InterPro" id="IPR029151">
    <property type="entry name" value="Sensor-like_sf"/>
</dbReference>
<protein>
    <recommendedName>
        <fullName evidence="16">Circadian input-output histidine kinase CikA</fullName>
        <ecNumber evidence="4">2.7.13.3</ecNumber>
    </recommendedName>
</protein>
<gene>
    <name evidence="25" type="ORF">V2H45_10200</name>
</gene>
<dbReference type="CDD" id="cd17546">
    <property type="entry name" value="REC_hyHK_CKI1_RcsC-like"/>
    <property type="match status" value="1"/>
</dbReference>
<dbReference type="SMART" id="SM00086">
    <property type="entry name" value="PAC"/>
    <property type="match status" value="2"/>
</dbReference>
<evidence type="ECO:0000256" key="6">
    <source>
        <dbReference type="ARBA" id="ARBA00022553"/>
    </source>
</evidence>
<keyword evidence="13" id="KW-0902">Two-component regulatory system</keyword>
<dbReference type="SUPFAM" id="SSF52172">
    <property type="entry name" value="CheY-like"/>
    <property type="match status" value="1"/>
</dbReference>
<dbReference type="InterPro" id="IPR036890">
    <property type="entry name" value="HATPase_C_sf"/>
</dbReference>
<dbReference type="InterPro" id="IPR005467">
    <property type="entry name" value="His_kinase_dom"/>
</dbReference>
<dbReference type="InterPro" id="IPR000014">
    <property type="entry name" value="PAS"/>
</dbReference>
<feature type="domain" description="PAS" evidence="22">
    <location>
        <begin position="466"/>
        <end position="542"/>
    </location>
</feature>
<dbReference type="SMART" id="SM00387">
    <property type="entry name" value="HATPase_c"/>
    <property type="match status" value="1"/>
</dbReference>
<accession>A0AAW9PWA7</accession>
<dbReference type="InterPro" id="IPR001789">
    <property type="entry name" value="Sig_transdc_resp-reg_receiver"/>
</dbReference>
<feature type="domain" description="PAS" evidence="22">
    <location>
        <begin position="591"/>
        <end position="663"/>
    </location>
</feature>
<feature type="domain" description="Histidine kinase" evidence="20">
    <location>
        <begin position="737"/>
        <end position="958"/>
    </location>
</feature>
<evidence type="ECO:0000256" key="4">
    <source>
        <dbReference type="ARBA" id="ARBA00012438"/>
    </source>
</evidence>
<evidence type="ECO:0000259" key="24">
    <source>
        <dbReference type="PROSITE" id="PS50885"/>
    </source>
</evidence>
<dbReference type="PANTHER" id="PTHR45339:SF1">
    <property type="entry name" value="HYBRID SIGNAL TRANSDUCTION HISTIDINE KINASE J"/>
    <property type="match status" value="1"/>
</dbReference>
<proteinExistence type="inferred from homology"/>
<dbReference type="PROSITE" id="PS50113">
    <property type="entry name" value="PAC"/>
    <property type="match status" value="1"/>
</dbReference>
<evidence type="ECO:0000256" key="3">
    <source>
        <dbReference type="ARBA" id="ARBA00006402"/>
    </source>
</evidence>
<dbReference type="InterPro" id="IPR003594">
    <property type="entry name" value="HATPase_dom"/>
</dbReference>
<dbReference type="CDD" id="cd06225">
    <property type="entry name" value="HAMP"/>
    <property type="match status" value="1"/>
</dbReference>
<evidence type="ECO:0000259" key="20">
    <source>
        <dbReference type="PROSITE" id="PS50109"/>
    </source>
</evidence>
<dbReference type="SUPFAM" id="SSF103190">
    <property type="entry name" value="Sensory domain-like"/>
    <property type="match status" value="1"/>
</dbReference>
<dbReference type="InterPro" id="IPR003660">
    <property type="entry name" value="HAMP_dom"/>
</dbReference>
<dbReference type="Pfam" id="PF13426">
    <property type="entry name" value="PAS_9"/>
    <property type="match status" value="1"/>
</dbReference>
<dbReference type="Gene3D" id="3.30.450.20">
    <property type="entry name" value="PAS domain"/>
    <property type="match status" value="3"/>
</dbReference>
<evidence type="ECO:0000256" key="13">
    <source>
        <dbReference type="ARBA" id="ARBA00023012"/>
    </source>
</evidence>
<keyword evidence="6 17" id="KW-0597">Phosphoprotein</keyword>
<dbReference type="InterPro" id="IPR000700">
    <property type="entry name" value="PAS-assoc_C"/>
</dbReference>
<evidence type="ECO:0000256" key="15">
    <source>
        <dbReference type="ARBA" id="ARBA00023306"/>
    </source>
</evidence>
<dbReference type="GO" id="GO:0005886">
    <property type="term" value="C:plasma membrane"/>
    <property type="evidence" value="ECO:0007669"/>
    <property type="project" value="UniProtKB-SubCell"/>
</dbReference>
<evidence type="ECO:0000256" key="11">
    <source>
        <dbReference type="ARBA" id="ARBA00022840"/>
    </source>
</evidence>
<dbReference type="InterPro" id="IPR033479">
    <property type="entry name" value="dCache_1"/>
</dbReference>
<feature type="coiled-coil region" evidence="18">
    <location>
        <begin position="435"/>
        <end position="469"/>
    </location>
</feature>
<dbReference type="SMART" id="SM00448">
    <property type="entry name" value="REC"/>
    <property type="match status" value="1"/>
</dbReference>
<evidence type="ECO:0000256" key="1">
    <source>
        <dbReference type="ARBA" id="ARBA00000085"/>
    </source>
</evidence>
<evidence type="ECO:0000256" key="5">
    <source>
        <dbReference type="ARBA" id="ARBA00022475"/>
    </source>
</evidence>
<evidence type="ECO:0000256" key="8">
    <source>
        <dbReference type="ARBA" id="ARBA00022692"/>
    </source>
</evidence>
<keyword evidence="9" id="KW-0547">Nucleotide-binding</keyword>
<dbReference type="Pfam" id="PF08448">
    <property type="entry name" value="PAS_4"/>
    <property type="match status" value="1"/>
</dbReference>
<comment type="subcellular location">
    <subcellularLocation>
        <location evidence="2">Cell membrane</location>
        <topology evidence="2">Multi-pass membrane protein</topology>
    </subcellularLocation>
</comment>
<dbReference type="InterPro" id="IPR013656">
    <property type="entry name" value="PAS_4"/>
</dbReference>
<feature type="transmembrane region" description="Helical" evidence="19">
    <location>
        <begin position="20"/>
        <end position="41"/>
    </location>
</feature>
<dbReference type="SMART" id="SM00304">
    <property type="entry name" value="HAMP"/>
    <property type="match status" value="1"/>
</dbReference>
<keyword evidence="18" id="KW-0175">Coiled coil</keyword>
<dbReference type="FunFam" id="3.30.565.10:FF:000010">
    <property type="entry name" value="Sensor histidine kinase RcsC"/>
    <property type="match status" value="1"/>
</dbReference>